<dbReference type="Proteomes" id="UP000276232">
    <property type="component" value="Unassembled WGS sequence"/>
</dbReference>
<evidence type="ECO:0000256" key="1">
    <source>
        <dbReference type="SAM" id="MobiDB-lite"/>
    </source>
</evidence>
<keyword evidence="3" id="KW-1185">Reference proteome</keyword>
<gene>
    <name evidence="2" type="ORF">EDC03_0144</name>
</gene>
<accession>A0A3N1HSZ0</accession>
<name>A0A3N1HSZ0_9ACTN</name>
<sequence>MQTFLPYADFARSAEVLDSPRLGKQRVETLQILRALELPDYGWASHPAVLMWRGCTPALVSYGLACVDAWQGRGHADGTAELIGEFAPEVVGVPQEELAAAGLLPSWLGDEAVHQSHRSALLRKEPETYRPFFGDEEPDDLPYSWPEPREPAPVERPEGRPLWVVRPGDAETLVAFLADGVIGLSTGSGVDVDVVEGVAETQRLAEAAAAEKAAAKDEEPKEVPPADVRALLRRVHPERRPGKELRQLEALVHDVAVGDEVGLPIEGEQALLVGEVVGEYTFVPRKGAPAPHRRAVRWGGRVARSAVLPPARLQDPRRLFRVDVAV</sequence>
<dbReference type="Pfam" id="PF03013">
    <property type="entry name" value="Pyr_excise"/>
    <property type="match status" value="1"/>
</dbReference>
<dbReference type="NCBIfam" id="NF038085">
    <property type="entry name" value="MSMEG_6728_fam"/>
    <property type="match status" value="1"/>
</dbReference>
<protein>
    <submittedName>
        <fullName evidence="2">Uncharacterized protein</fullName>
    </submittedName>
</protein>
<evidence type="ECO:0000313" key="3">
    <source>
        <dbReference type="Proteomes" id="UP000276232"/>
    </source>
</evidence>
<organism evidence="2 3">
    <name type="scientific">Pseudokineococcus lusitanus</name>
    <dbReference type="NCBI Taxonomy" id="763993"/>
    <lineage>
        <taxon>Bacteria</taxon>
        <taxon>Bacillati</taxon>
        <taxon>Actinomycetota</taxon>
        <taxon>Actinomycetes</taxon>
        <taxon>Kineosporiales</taxon>
        <taxon>Kineosporiaceae</taxon>
        <taxon>Pseudokineococcus</taxon>
    </lineage>
</organism>
<dbReference type="RefSeq" id="WP_123378300.1">
    <property type="nucleotide sequence ID" value="NZ_RJKN01000001.1"/>
</dbReference>
<dbReference type="InterPro" id="IPR004260">
    <property type="entry name" value="Pyr-dimer_DNA_glycosylase"/>
</dbReference>
<comment type="caution">
    <text evidence="2">The sequence shown here is derived from an EMBL/GenBank/DDBJ whole genome shotgun (WGS) entry which is preliminary data.</text>
</comment>
<dbReference type="EMBL" id="RJKN01000001">
    <property type="protein sequence ID" value="ROP45540.1"/>
    <property type="molecule type" value="Genomic_DNA"/>
</dbReference>
<reference evidence="2 3" key="1">
    <citation type="journal article" date="2015" name="Stand. Genomic Sci.">
        <title>Genomic Encyclopedia of Bacterial and Archaeal Type Strains, Phase III: the genomes of soil and plant-associated and newly described type strains.</title>
        <authorList>
            <person name="Whitman W.B."/>
            <person name="Woyke T."/>
            <person name="Klenk H.P."/>
            <person name="Zhou Y."/>
            <person name="Lilburn T.G."/>
            <person name="Beck B.J."/>
            <person name="De Vos P."/>
            <person name="Vandamme P."/>
            <person name="Eisen J.A."/>
            <person name="Garrity G."/>
            <person name="Hugenholtz P."/>
            <person name="Kyrpides N.C."/>
        </authorList>
    </citation>
    <scope>NUCLEOTIDE SEQUENCE [LARGE SCALE GENOMIC DNA]</scope>
    <source>
        <strain evidence="2 3">CECT 7306</strain>
    </source>
</reference>
<dbReference type="OrthoDB" id="5513015at2"/>
<proteinExistence type="predicted"/>
<feature type="compositionally biased region" description="Basic and acidic residues" evidence="1">
    <location>
        <begin position="147"/>
        <end position="156"/>
    </location>
</feature>
<evidence type="ECO:0000313" key="2">
    <source>
        <dbReference type="EMBL" id="ROP45540.1"/>
    </source>
</evidence>
<dbReference type="InParanoid" id="A0A3N1HSZ0"/>
<dbReference type="AlphaFoldDB" id="A0A3N1HSZ0"/>
<feature type="region of interest" description="Disordered" evidence="1">
    <location>
        <begin position="134"/>
        <end position="156"/>
    </location>
</feature>